<dbReference type="CDD" id="cd00371">
    <property type="entry name" value="HMA"/>
    <property type="match status" value="1"/>
</dbReference>
<evidence type="ECO:0000313" key="3">
    <source>
        <dbReference type="EMBL" id="PJE64016.1"/>
    </source>
</evidence>
<name>A0A2M8KVS5_9BACT</name>
<comment type="caution">
    <text evidence="3">The sequence shown here is derived from an EMBL/GenBank/DDBJ whole genome shotgun (WGS) entry which is preliminary data.</text>
</comment>
<dbReference type="PANTHER" id="PTHR46594:SF4">
    <property type="entry name" value="P-TYPE CATION-TRANSPORTING ATPASE"/>
    <property type="match status" value="1"/>
</dbReference>
<feature type="domain" description="HMA" evidence="2">
    <location>
        <begin position="5"/>
        <end position="71"/>
    </location>
</feature>
<dbReference type="Gene3D" id="3.30.70.100">
    <property type="match status" value="1"/>
</dbReference>
<reference evidence="4" key="1">
    <citation type="submission" date="2017-09" db="EMBL/GenBank/DDBJ databases">
        <title>Depth-based differentiation of microbial function through sediment-hosted aquifers and enrichment of novel symbionts in the deep terrestrial subsurface.</title>
        <authorList>
            <person name="Probst A.J."/>
            <person name="Ladd B."/>
            <person name="Jarett J.K."/>
            <person name="Geller-Mcgrath D.E."/>
            <person name="Sieber C.M.K."/>
            <person name="Emerson J.B."/>
            <person name="Anantharaman K."/>
            <person name="Thomas B.C."/>
            <person name="Malmstrom R."/>
            <person name="Stieglmeier M."/>
            <person name="Klingl A."/>
            <person name="Woyke T."/>
            <person name="Ryan C.M."/>
            <person name="Banfield J.F."/>
        </authorList>
    </citation>
    <scope>NUCLEOTIDE SEQUENCE [LARGE SCALE GENOMIC DNA]</scope>
</reference>
<gene>
    <name evidence="3" type="ORF">COU89_00070</name>
</gene>
<accession>A0A2M8KVS5</accession>
<dbReference type="GO" id="GO:0046872">
    <property type="term" value="F:metal ion binding"/>
    <property type="evidence" value="ECO:0007669"/>
    <property type="project" value="UniProtKB-KW"/>
</dbReference>
<dbReference type="InterPro" id="IPR036163">
    <property type="entry name" value="HMA_dom_sf"/>
</dbReference>
<evidence type="ECO:0000256" key="1">
    <source>
        <dbReference type="ARBA" id="ARBA00022723"/>
    </source>
</evidence>
<evidence type="ECO:0000259" key="2">
    <source>
        <dbReference type="PROSITE" id="PS50846"/>
    </source>
</evidence>
<organism evidence="3 4">
    <name type="scientific">Candidatus Roizmanbacteria bacterium CG10_big_fil_rev_8_21_14_0_10_45_7</name>
    <dbReference type="NCBI Taxonomy" id="1974854"/>
    <lineage>
        <taxon>Bacteria</taxon>
        <taxon>Candidatus Roizmaniibacteriota</taxon>
    </lineage>
</organism>
<dbReference type="PANTHER" id="PTHR46594">
    <property type="entry name" value="P-TYPE CATION-TRANSPORTING ATPASE"/>
    <property type="match status" value="1"/>
</dbReference>
<evidence type="ECO:0000313" key="4">
    <source>
        <dbReference type="Proteomes" id="UP000231569"/>
    </source>
</evidence>
<sequence length="72" mass="8231">MSTIVKTKIKIIGMHCTACAMNIDFELEDLDGVLSVRTDYAKQETEIEFDTKKVTREKLINVMEKTGYDVLD</sequence>
<dbReference type="Proteomes" id="UP000231569">
    <property type="component" value="Unassembled WGS sequence"/>
</dbReference>
<dbReference type="Pfam" id="PF00403">
    <property type="entry name" value="HMA"/>
    <property type="match status" value="1"/>
</dbReference>
<protein>
    <recommendedName>
        <fullName evidence="2">HMA domain-containing protein</fullName>
    </recommendedName>
</protein>
<dbReference type="EMBL" id="PFEE01000002">
    <property type="protein sequence ID" value="PJE64016.1"/>
    <property type="molecule type" value="Genomic_DNA"/>
</dbReference>
<dbReference type="AlphaFoldDB" id="A0A2M8KVS5"/>
<dbReference type="SUPFAM" id="SSF55008">
    <property type="entry name" value="HMA, heavy metal-associated domain"/>
    <property type="match status" value="1"/>
</dbReference>
<dbReference type="InterPro" id="IPR006121">
    <property type="entry name" value="HMA_dom"/>
</dbReference>
<dbReference type="FunFam" id="3.30.70.100:FF:000001">
    <property type="entry name" value="ATPase copper transporting beta"/>
    <property type="match status" value="1"/>
</dbReference>
<proteinExistence type="predicted"/>
<dbReference type="PROSITE" id="PS50846">
    <property type="entry name" value="HMA_2"/>
    <property type="match status" value="1"/>
</dbReference>
<keyword evidence="1" id="KW-0479">Metal-binding</keyword>